<feature type="domain" description="O-antigen ligase-related" evidence="6">
    <location>
        <begin position="51"/>
        <end position="201"/>
    </location>
</feature>
<evidence type="ECO:0000313" key="8">
    <source>
        <dbReference type="Proteomes" id="UP000033220"/>
    </source>
</evidence>
<evidence type="ECO:0000259" key="6">
    <source>
        <dbReference type="Pfam" id="PF04932"/>
    </source>
</evidence>
<accession>H6SJK1</accession>
<reference evidence="7 8" key="1">
    <citation type="submission" date="2012-02" db="EMBL/GenBank/DDBJ databases">
        <title>Shotgun genome sequence of Phaeospirillum photometricum DSM 122.</title>
        <authorList>
            <person name="Duquesne K."/>
            <person name="Sturgis J."/>
        </authorList>
    </citation>
    <scope>NUCLEOTIDE SEQUENCE [LARGE SCALE GENOMIC DNA]</scope>
    <source>
        <strain evidence="8">DSM122</strain>
    </source>
</reference>
<evidence type="ECO:0000256" key="1">
    <source>
        <dbReference type="ARBA" id="ARBA00004141"/>
    </source>
</evidence>
<dbReference type="KEGG" id="rpm:RSPPHO_01540"/>
<sequence length="267" mass="28104">MVFAAWALGWESLVPFNAALSVWVLLLAPLLAGLLQQGQPRLTLAVAGGVTAAVMLGDSEASKLALILGAGGAGLAWALARPALVLRAVLWGFVPVVVAMPWAIQAVLSDATFRALAPMMGFSLQHRMVIWQFVAARIAEHPVFGWGLGAARAFRGAKETVAVVLPGVGWQEVTLERLPIHPHNMPLQLWLETGGVGVALVCAGLLVLGARAKTGSRERSWSTAVRVGGVVAGLSLTLASYEAWQAWILLSAALAVGVDRRGFGWRG</sequence>
<dbReference type="EMBL" id="HE663493">
    <property type="protein sequence ID" value="CCG08166.1"/>
    <property type="molecule type" value="Genomic_DNA"/>
</dbReference>
<dbReference type="OrthoDB" id="8050531at2"/>
<gene>
    <name evidence="7" type="ORF">RSPPHO_01540</name>
</gene>
<dbReference type="RefSeq" id="WP_014414805.1">
    <property type="nucleotide sequence ID" value="NC_017059.1"/>
</dbReference>
<organism evidence="7 8">
    <name type="scientific">Pararhodospirillum photometricum DSM 122</name>
    <dbReference type="NCBI Taxonomy" id="1150469"/>
    <lineage>
        <taxon>Bacteria</taxon>
        <taxon>Pseudomonadati</taxon>
        <taxon>Pseudomonadota</taxon>
        <taxon>Alphaproteobacteria</taxon>
        <taxon>Rhodospirillales</taxon>
        <taxon>Rhodospirillaceae</taxon>
        <taxon>Pararhodospirillum</taxon>
    </lineage>
</organism>
<keyword evidence="8" id="KW-1185">Reference proteome</keyword>
<feature type="transmembrane region" description="Helical" evidence="5">
    <location>
        <begin position="64"/>
        <end position="81"/>
    </location>
</feature>
<feature type="transmembrane region" description="Helical" evidence="5">
    <location>
        <begin position="12"/>
        <end position="35"/>
    </location>
</feature>
<keyword evidence="2 5" id="KW-0812">Transmembrane</keyword>
<proteinExistence type="predicted"/>
<evidence type="ECO:0000256" key="4">
    <source>
        <dbReference type="ARBA" id="ARBA00023136"/>
    </source>
</evidence>
<dbReference type="STRING" id="1150469.RSPPHO_01540"/>
<dbReference type="GO" id="GO:0016020">
    <property type="term" value="C:membrane"/>
    <property type="evidence" value="ECO:0007669"/>
    <property type="project" value="UniProtKB-SubCell"/>
</dbReference>
<feature type="transmembrane region" description="Helical" evidence="5">
    <location>
        <begin position="187"/>
        <end position="208"/>
    </location>
</feature>
<protein>
    <submittedName>
        <fullName evidence="7">O-antigen polymerase</fullName>
    </submittedName>
</protein>
<dbReference type="eggNOG" id="COG3307">
    <property type="taxonomic scope" value="Bacteria"/>
</dbReference>
<dbReference type="Pfam" id="PF04932">
    <property type="entry name" value="Wzy_C"/>
    <property type="match status" value="1"/>
</dbReference>
<dbReference type="InterPro" id="IPR007016">
    <property type="entry name" value="O-antigen_ligase-rel_domated"/>
</dbReference>
<comment type="subcellular location">
    <subcellularLocation>
        <location evidence="1">Membrane</location>
        <topology evidence="1">Multi-pass membrane protein</topology>
    </subcellularLocation>
</comment>
<feature type="transmembrane region" description="Helical" evidence="5">
    <location>
        <begin position="88"/>
        <end position="108"/>
    </location>
</feature>
<evidence type="ECO:0000256" key="5">
    <source>
        <dbReference type="SAM" id="Phobius"/>
    </source>
</evidence>
<dbReference type="Proteomes" id="UP000033220">
    <property type="component" value="Chromosome DSM 122"/>
</dbReference>
<keyword evidence="4 5" id="KW-0472">Membrane</keyword>
<dbReference type="PATRIC" id="fig|1150469.3.peg.1735"/>
<dbReference type="AlphaFoldDB" id="H6SJK1"/>
<name>H6SJK1_PARPM</name>
<evidence type="ECO:0000256" key="3">
    <source>
        <dbReference type="ARBA" id="ARBA00022989"/>
    </source>
</evidence>
<evidence type="ECO:0000313" key="7">
    <source>
        <dbReference type="EMBL" id="CCG08166.1"/>
    </source>
</evidence>
<dbReference type="HOGENOM" id="CLU_1041612_0_0_5"/>
<keyword evidence="3 5" id="KW-1133">Transmembrane helix</keyword>
<evidence type="ECO:0000256" key="2">
    <source>
        <dbReference type="ARBA" id="ARBA00022692"/>
    </source>
</evidence>